<feature type="signal peptide" evidence="1">
    <location>
        <begin position="1"/>
        <end position="26"/>
    </location>
</feature>
<name>A0A7W2EJJ0_9BURK</name>
<organism evidence="2 3">
    <name type="scientific">Rugamonas fusca</name>
    <dbReference type="NCBI Taxonomy" id="2758568"/>
    <lineage>
        <taxon>Bacteria</taxon>
        <taxon>Pseudomonadati</taxon>
        <taxon>Pseudomonadota</taxon>
        <taxon>Betaproteobacteria</taxon>
        <taxon>Burkholderiales</taxon>
        <taxon>Oxalobacteraceae</taxon>
        <taxon>Telluria group</taxon>
        <taxon>Rugamonas</taxon>
    </lineage>
</organism>
<dbReference type="RefSeq" id="WP_182219340.1">
    <property type="nucleotide sequence ID" value="NZ_JACEZS010000015.1"/>
</dbReference>
<evidence type="ECO:0000256" key="1">
    <source>
        <dbReference type="SAM" id="SignalP"/>
    </source>
</evidence>
<sequence>MLNKTASALLLSVALMLPLAGSAADAEPDDAALSALLVGTWINPPDSPDFERIPSRETFLADGTYTYFEYKDMACRKLVERITVRWTLRDGILTSILSDGAILKDKIVSLTQEKIVLRSLDDGRSYFRVRSTACPTALNRGRNTVSPPSH</sequence>
<dbReference type="EMBL" id="JACEZS010000015">
    <property type="protein sequence ID" value="MBA5607110.1"/>
    <property type="molecule type" value="Genomic_DNA"/>
</dbReference>
<keyword evidence="3" id="KW-1185">Reference proteome</keyword>
<comment type="caution">
    <text evidence="2">The sequence shown here is derived from an EMBL/GenBank/DDBJ whole genome shotgun (WGS) entry which is preliminary data.</text>
</comment>
<accession>A0A7W2EJJ0</accession>
<feature type="chain" id="PRO_5030941863" evidence="1">
    <location>
        <begin position="27"/>
        <end position="150"/>
    </location>
</feature>
<evidence type="ECO:0000313" key="3">
    <source>
        <dbReference type="Proteomes" id="UP000566711"/>
    </source>
</evidence>
<dbReference type="AlphaFoldDB" id="A0A7W2EJJ0"/>
<gene>
    <name evidence="2" type="ORF">H3H36_17265</name>
</gene>
<evidence type="ECO:0000313" key="2">
    <source>
        <dbReference type="EMBL" id="MBA5607110.1"/>
    </source>
</evidence>
<reference evidence="2 3" key="1">
    <citation type="submission" date="2020-07" db="EMBL/GenBank/DDBJ databases">
        <title>Novel species isolated from subtropical streams in China.</title>
        <authorList>
            <person name="Lu H."/>
        </authorList>
    </citation>
    <scope>NUCLEOTIDE SEQUENCE [LARGE SCALE GENOMIC DNA]</scope>
    <source>
        <strain evidence="2 3">FT3S</strain>
    </source>
</reference>
<proteinExistence type="predicted"/>
<dbReference type="Proteomes" id="UP000566711">
    <property type="component" value="Unassembled WGS sequence"/>
</dbReference>
<protein>
    <submittedName>
        <fullName evidence="2">Lipocalin family protein</fullName>
    </submittedName>
</protein>
<keyword evidence="1" id="KW-0732">Signal</keyword>